<dbReference type="AlphaFoldDB" id="A0AAD6SS88"/>
<comment type="caution">
    <text evidence="1">The sequence shown here is derived from an EMBL/GenBank/DDBJ whole genome shotgun (WGS) entry which is preliminary data.</text>
</comment>
<sequence length="89" mass="9789">MKTTDAKQHSSPRVTTYYTPSLTVESQPIIPLLAFLKSSNRHIPASSSTAELCIISLLLLLKSSKLAYICQQSHHQVTYYTPAGLAEVV</sequence>
<proteinExistence type="predicted"/>
<dbReference type="EMBL" id="JARJCM010000067">
    <property type="protein sequence ID" value="KAJ7033124.1"/>
    <property type="molecule type" value="Genomic_DNA"/>
</dbReference>
<evidence type="ECO:0000313" key="1">
    <source>
        <dbReference type="EMBL" id="KAJ7033124.1"/>
    </source>
</evidence>
<name>A0AAD6SS88_9AGAR</name>
<reference evidence="1" key="1">
    <citation type="submission" date="2023-03" db="EMBL/GenBank/DDBJ databases">
        <title>Massive genome expansion in bonnet fungi (Mycena s.s.) driven by repeated elements and novel gene families across ecological guilds.</title>
        <authorList>
            <consortium name="Lawrence Berkeley National Laboratory"/>
            <person name="Harder C.B."/>
            <person name="Miyauchi S."/>
            <person name="Viragh M."/>
            <person name="Kuo A."/>
            <person name="Thoen E."/>
            <person name="Andreopoulos B."/>
            <person name="Lu D."/>
            <person name="Skrede I."/>
            <person name="Drula E."/>
            <person name="Henrissat B."/>
            <person name="Morin E."/>
            <person name="Kohler A."/>
            <person name="Barry K."/>
            <person name="LaButti K."/>
            <person name="Morin E."/>
            <person name="Salamov A."/>
            <person name="Lipzen A."/>
            <person name="Mereny Z."/>
            <person name="Hegedus B."/>
            <person name="Baldrian P."/>
            <person name="Stursova M."/>
            <person name="Weitz H."/>
            <person name="Taylor A."/>
            <person name="Grigoriev I.V."/>
            <person name="Nagy L.G."/>
            <person name="Martin F."/>
            <person name="Kauserud H."/>
        </authorList>
    </citation>
    <scope>NUCLEOTIDE SEQUENCE</scope>
    <source>
        <strain evidence="1">CBHHK200</strain>
    </source>
</reference>
<protein>
    <submittedName>
        <fullName evidence="1">Uncharacterized protein</fullName>
    </submittedName>
</protein>
<organism evidence="1 2">
    <name type="scientific">Mycena alexandri</name>
    <dbReference type="NCBI Taxonomy" id="1745969"/>
    <lineage>
        <taxon>Eukaryota</taxon>
        <taxon>Fungi</taxon>
        <taxon>Dikarya</taxon>
        <taxon>Basidiomycota</taxon>
        <taxon>Agaricomycotina</taxon>
        <taxon>Agaricomycetes</taxon>
        <taxon>Agaricomycetidae</taxon>
        <taxon>Agaricales</taxon>
        <taxon>Marasmiineae</taxon>
        <taxon>Mycenaceae</taxon>
        <taxon>Mycena</taxon>
    </lineage>
</organism>
<accession>A0AAD6SS88</accession>
<dbReference type="Proteomes" id="UP001218188">
    <property type="component" value="Unassembled WGS sequence"/>
</dbReference>
<keyword evidence="2" id="KW-1185">Reference proteome</keyword>
<evidence type="ECO:0000313" key="2">
    <source>
        <dbReference type="Proteomes" id="UP001218188"/>
    </source>
</evidence>
<gene>
    <name evidence="1" type="ORF">C8F04DRAFT_1261219</name>
</gene>